<evidence type="ECO:0000256" key="2">
    <source>
        <dbReference type="ARBA" id="ARBA00022723"/>
    </source>
</evidence>
<feature type="transmembrane region" description="Helical" evidence="5">
    <location>
        <begin position="20"/>
        <end position="42"/>
    </location>
</feature>
<proteinExistence type="predicted"/>
<dbReference type="InterPro" id="IPR032675">
    <property type="entry name" value="LRR_dom_sf"/>
</dbReference>
<dbReference type="InterPro" id="IPR009056">
    <property type="entry name" value="Cyt_c-like_dom"/>
</dbReference>
<keyword evidence="5" id="KW-0812">Transmembrane</keyword>
<keyword evidence="8" id="KW-1185">Reference proteome</keyword>
<dbReference type="InterPro" id="IPR036909">
    <property type="entry name" value="Cyt_c-like_dom_sf"/>
</dbReference>
<keyword evidence="5" id="KW-0472">Membrane</keyword>
<dbReference type="KEGG" id="cate:C2869_04630"/>
<dbReference type="Gene3D" id="1.10.760.10">
    <property type="entry name" value="Cytochrome c-like domain"/>
    <property type="match status" value="1"/>
</dbReference>
<evidence type="ECO:0000256" key="3">
    <source>
        <dbReference type="ARBA" id="ARBA00023004"/>
    </source>
</evidence>
<dbReference type="GO" id="GO:0020037">
    <property type="term" value="F:heme binding"/>
    <property type="evidence" value="ECO:0007669"/>
    <property type="project" value="InterPro"/>
</dbReference>
<feature type="domain" description="Cytochrome c" evidence="6">
    <location>
        <begin position="179"/>
        <end position="271"/>
    </location>
</feature>
<gene>
    <name evidence="7" type="ORF">C2869_04630</name>
</gene>
<accession>A0A2S0VNH9</accession>
<keyword evidence="5" id="KW-1133">Transmembrane helix</keyword>
<evidence type="ECO:0000259" key="6">
    <source>
        <dbReference type="PROSITE" id="PS51007"/>
    </source>
</evidence>
<keyword evidence="2 4" id="KW-0479">Metal-binding</keyword>
<dbReference type="Proteomes" id="UP000244441">
    <property type="component" value="Chromosome"/>
</dbReference>
<feature type="transmembrane region" description="Helical" evidence="5">
    <location>
        <begin position="117"/>
        <end position="138"/>
    </location>
</feature>
<organism evidence="7 8">
    <name type="scientific">Saccharobesus litoralis</name>
    <dbReference type="NCBI Taxonomy" id="2172099"/>
    <lineage>
        <taxon>Bacteria</taxon>
        <taxon>Pseudomonadati</taxon>
        <taxon>Pseudomonadota</taxon>
        <taxon>Gammaproteobacteria</taxon>
        <taxon>Alteromonadales</taxon>
        <taxon>Alteromonadaceae</taxon>
        <taxon>Saccharobesus</taxon>
    </lineage>
</organism>
<name>A0A2S0VNH9_9ALTE</name>
<reference evidence="7 8" key="1">
    <citation type="submission" date="2018-01" db="EMBL/GenBank/DDBJ databases">
        <title>Genome sequence of a Cantenovulum-like bacteria.</title>
        <authorList>
            <person name="Tan W.R."/>
            <person name="Lau N.-S."/>
            <person name="Go F."/>
            <person name="Amirul A.-A.A."/>
        </authorList>
    </citation>
    <scope>NUCLEOTIDE SEQUENCE [LARGE SCALE GENOMIC DNA]</scope>
    <source>
        <strain evidence="7 8">CCB-QB4</strain>
    </source>
</reference>
<dbReference type="AlphaFoldDB" id="A0A2S0VNH9"/>
<dbReference type="EMBL" id="CP026604">
    <property type="protein sequence ID" value="AWB65765.1"/>
    <property type="molecule type" value="Genomic_DNA"/>
</dbReference>
<evidence type="ECO:0000256" key="1">
    <source>
        <dbReference type="ARBA" id="ARBA00022617"/>
    </source>
</evidence>
<dbReference type="Pfam" id="PF07635">
    <property type="entry name" value="PSCyt1"/>
    <property type="match status" value="1"/>
</dbReference>
<dbReference type="InterPro" id="IPR011429">
    <property type="entry name" value="Cyt_c_Planctomycete-type"/>
</dbReference>
<keyword evidence="3 4" id="KW-0408">Iron</keyword>
<dbReference type="Gene3D" id="3.80.10.10">
    <property type="entry name" value="Ribonuclease Inhibitor"/>
    <property type="match status" value="1"/>
</dbReference>
<keyword evidence="1 4" id="KW-0349">Heme</keyword>
<dbReference type="PROSITE" id="PS51007">
    <property type="entry name" value="CYTC"/>
    <property type="match status" value="1"/>
</dbReference>
<evidence type="ECO:0000313" key="8">
    <source>
        <dbReference type="Proteomes" id="UP000244441"/>
    </source>
</evidence>
<evidence type="ECO:0000256" key="4">
    <source>
        <dbReference type="PROSITE-ProRule" id="PRU00433"/>
    </source>
</evidence>
<dbReference type="GO" id="GO:0046872">
    <property type="term" value="F:metal ion binding"/>
    <property type="evidence" value="ECO:0007669"/>
    <property type="project" value="UniProtKB-KW"/>
</dbReference>
<feature type="transmembrane region" description="Helical" evidence="5">
    <location>
        <begin position="88"/>
        <end position="110"/>
    </location>
</feature>
<evidence type="ECO:0000313" key="7">
    <source>
        <dbReference type="EMBL" id="AWB65765.1"/>
    </source>
</evidence>
<feature type="transmembrane region" description="Helical" evidence="5">
    <location>
        <begin position="54"/>
        <end position="76"/>
    </location>
</feature>
<evidence type="ECO:0000256" key="5">
    <source>
        <dbReference type="SAM" id="Phobius"/>
    </source>
</evidence>
<dbReference type="SUPFAM" id="SSF52047">
    <property type="entry name" value="RNI-like"/>
    <property type="match status" value="1"/>
</dbReference>
<protein>
    <recommendedName>
        <fullName evidence="6">Cytochrome c domain-containing protein</fullName>
    </recommendedName>
</protein>
<dbReference type="SUPFAM" id="SSF46626">
    <property type="entry name" value="Cytochrome c"/>
    <property type="match status" value="1"/>
</dbReference>
<dbReference type="GO" id="GO:0009055">
    <property type="term" value="F:electron transfer activity"/>
    <property type="evidence" value="ECO:0007669"/>
    <property type="project" value="InterPro"/>
</dbReference>
<sequence>MIHILLTNDFLAMDLIQFFGRFHVLILHIPIGILLMAALMEVHLVFSKRQRSSLLNWIWLWGAVSAISACILGYLLSLGGGYSDEAIFIHKAFGISTAVIAIVATLVFFVVGNRSKLVTLGASGVQLLLLFATGHYGANMTHGETYLVEHAPNFVRVLAGFEPHQGERPPITSIEQAEIYADVIAPIFKQNCVSCHNDAKAKGKLNLANIDGIQQGGKTASTLGDGQIANSELYKRITMDQQNKKFMPAEGKTPLTDTQVKAIAWWIKAGAPLTGNIVTADIDKSDRKILAKILGLAADNDWPLPQKDHAPNQVIVALQQQGFLVKTVADKINYLDVDYSSNYKAISDQAVQTLVDAKDHIAYLNLVNSQITLEQFAKLNQLQALMRLRLDKTQVSSAALKAIASLPNLQHLNLFASQVDDTAIEYLQAFPTLQRVYLGQTQVSAQAISQLQQARPDLSILGLSTKLNDFTKATQDVLAAQKQKEAKTKQIKKNNKTKS</sequence>